<dbReference type="Gene3D" id="3.40.50.360">
    <property type="match status" value="1"/>
</dbReference>
<sequence>MDSMLVVCYSYTGTARRVAQLLASHRGWPLGEVIDPQPRGLLRCVLDSVLRRHPPVTYRGPDPGDFRCVVLVAPVWIGRLPGPMRSFLVQHRQHLHRVAVIVAQHASGADKVFAEVTRILGHAPIAKAAFLQREIEDGSATGALLAFGNALQPPSAVRPLQGVPRTASAA</sequence>
<proteinExistence type="predicted"/>
<accession>A0A934TTN8</accession>
<keyword evidence="2" id="KW-1185">Reference proteome</keyword>
<organism evidence="1 2">
    <name type="scientific">Ramlibacter ginsenosidimutans</name>
    <dbReference type="NCBI Taxonomy" id="502333"/>
    <lineage>
        <taxon>Bacteria</taxon>
        <taxon>Pseudomonadati</taxon>
        <taxon>Pseudomonadota</taxon>
        <taxon>Betaproteobacteria</taxon>
        <taxon>Burkholderiales</taxon>
        <taxon>Comamonadaceae</taxon>
        <taxon>Ramlibacter</taxon>
    </lineage>
</organism>
<dbReference type="InterPro" id="IPR029039">
    <property type="entry name" value="Flavoprotein-like_sf"/>
</dbReference>
<dbReference type="SUPFAM" id="SSF52218">
    <property type="entry name" value="Flavoproteins"/>
    <property type="match status" value="1"/>
</dbReference>
<gene>
    <name evidence="1" type="ORF">JJB11_14705</name>
</gene>
<evidence type="ECO:0000313" key="1">
    <source>
        <dbReference type="EMBL" id="MBK6007349.1"/>
    </source>
</evidence>
<comment type="caution">
    <text evidence="1">The sequence shown here is derived from an EMBL/GenBank/DDBJ whole genome shotgun (WGS) entry which is preliminary data.</text>
</comment>
<reference evidence="1" key="2">
    <citation type="submission" date="2021-01" db="EMBL/GenBank/DDBJ databases">
        <authorList>
            <person name="Kang M."/>
        </authorList>
    </citation>
    <scope>NUCLEOTIDE SEQUENCE</scope>
    <source>
        <strain evidence="1">KACC 17527</strain>
    </source>
</reference>
<evidence type="ECO:0000313" key="2">
    <source>
        <dbReference type="Proteomes" id="UP000630528"/>
    </source>
</evidence>
<dbReference type="AlphaFoldDB" id="A0A934TTN8"/>
<dbReference type="Proteomes" id="UP000630528">
    <property type="component" value="Unassembled WGS sequence"/>
</dbReference>
<dbReference type="RefSeq" id="WP_201172552.1">
    <property type="nucleotide sequence ID" value="NZ_JAEPWM010000005.1"/>
</dbReference>
<reference evidence="1" key="1">
    <citation type="journal article" date="2012" name="J. Microbiol. Biotechnol.">
        <title>Ramlibacter ginsenosidimutans sp. nov., with ginsenoside-converting activity.</title>
        <authorList>
            <person name="Wang L."/>
            <person name="An D.S."/>
            <person name="Kim S.G."/>
            <person name="Jin F.X."/>
            <person name="Kim S.C."/>
            <person name="Lee S.T."/>
            <person name="Im W.T."/>
        </authorList>
    </citation>
    <scope>NUCLEOTIDE SEQUENCE</scope>
    <source>
        <strain evidence="1">KACC 17527</strain>
    </source>
</reference>
<name>A0A934TTN8_9BURK</name>
<protein>
    <submittedName>
        <fullName evidence="1">Flavodoxin</fullName>
    </submittedName>
</protein>
<dbReference type="EMBL" id="JAEPWM010000005">
    <property type="protein sequence ID" value="MBK6007349.1"/>
    <property type="molecule type" value="Genomic_DNA"/>
</dbReference>